<reference evidence="1 2" key="1">
    <citation type="submission" date="2019-12" db="EMBL/GenBank/DDBJ databases">
        <authorList>
            <person name="Zhao J."/>
        </authorList>
    </citation>
    <scope>NUCLEOTIDE SEQUENCE [LARGE SCALE GENOMIC DNA]</scope>
    <source>
        <strain evidence="1 2">S-15</strain>
    </source>
</reference>
<evidence type="ECO:0000313" key="2">
    <source>
        <dbReference type="Proteomes" id="UP000470771"/>
    </source>
</evidence>
<accession>A0A6N9NL34</accession>
<protein>
    <submittedName>
        <fullName evidence="1">Uncharacterized protein</fullName>
    </submittedName>
</protein>
<dbReference type="Proteomes" id="UP000470771">
    <property type="component" value="Unassembled WGS sequence"/>
</dbReference>
<dbReference type="EMBL" id="WWNE01000018">
    <property type="protein sequence ID" value="NBG67416.1"/>
    <property type="molecule type" value="Genomic_DNA"/>
</dbReference>
<organism evidence="1 2">
    <name type="scientific">Acidiluteibacter ferrifornacis</name>
    <dbReference type="NCBI Taxonomy" id="2692424"/>
    <lineage>
        <taxon>Bacteria</taxon>
        <taxon>Pseudomonadati</taxon>
        <taxon>Bacteroidota</taxon>
        <taxon>Flavobacteriia</taxon>
        <taxon>Flavobacteriales</taxon>
        <taxon>Cryomorphaceae</taxon>
        <taxon>Acidiluteibacter</taxon>
    </lineage>
</organism>
<keyword evidence="2" id="KW-1185">Reference proteome</keyword>
<proteinExistence type="predicted"/>
<gene>
    <name evidence="1" type="ORF">GQN54_14915</name>
</gene>
<evidence type="ECO:0000313" key="1">
    <source>
        <dbReference type="EMBL" id="NBG67416.1"/>
    </source>
</evidence>
<dbReference type="AlphaFoldDB" id="A0A6N9NL34"/>
<name>A0A6N9NL34_9FLAO</name>
<comment type="caution">
    <text evidence="1">The sequence shown here is derived from an EMBL/GenBank/DDBJ whole genome shotgun (WGS) entry which is preliminary data.</text>
</comment>
<dbReference type="RefSeq" id="WP_160634362.1">
    <property type="nucleotide sequence ID" value="NZ_WWNE01000018.1"/>
</dbReference>
<sequence>MGLIIVNQDLSIYNDNEKMFRLIEWDKDGELCSMSEEMKLLIDKFSKKGIEIGISLKYERDEILDLILTPKLEESAIIDNCLHFSEHSESINELIDDFFNKSSLQIQSLLSDKDNLLLNEKDSLRITVKKSNDSTN</sequence>